<dbReference type="Gene3D" id="1.25.40.10">
    <property type="entry name" value="Tetratricopeptide repeat domain"/>
    <property type="match status" value="1"/>
</dbReference>
<dbReference type="Proteomes" id="UP000031668">
    <property type="component" value="Unassembled WGS sequence"/>
</dbReference>
<sequence length="188" mass="23015">MFTRFITHYQQIYMQYRAVDTIRYSFSLFRPLEEVREEINELIFLGESYKDSKMYEEAGRIYFEVARLIEVYFRHYETAQEKFQESARCFRKIHSQTLYNVYEKILDLLVKDNTLNLALQDCFVFGYKFGTVYRDEEKREAFYKRGDQIREQHGKSHRCPKTSFKLSEYEDDVQKAFKDYDKVYPIWS</sequence>
<dbReference type="EMBL" id="JWZT01002700">
    <property type="protein sequence ID" value="KII68840.1"/>
    <property type="molecule type" value="Genomic_DNA"/>
</dbReference>
<dbReference type="InterPro" id="IPR011990">
    <property type="entry name" value="TPR-like_helical_dom_sf"/>
</dbReference>
<organism evidence="1 2">
    <name type="scientific">Thelohanellus kitauei</name>
    <name type="common">Myxosporean</name>
    <dbReference type="NCBI Taxonomy" id="669202"/>
    <lineage>
        <taxon>Eukaryota</taxon>
        <taxon>Metazoa</taxon>
        <taxon>Cnidaria</taxon>
        <taxon>Myxozoa</taxon>
        <taxon>Myxosporea</taxon>
        <taxon>Bivalvulida</taxon>
        <taxon>Platysporina</taxon>
        <taxon>Myxobolidae</taxon>
        <taxon>Thelohanellus</taxon>
    </lineage>
</organism>
<evidence type="ECO:0000313" key="1">
    <source>
        <dbReference type="EMBL" id="KII68840.1"/>
    </source>
</evidence>
<protein>
    <submittedName>
        <fullName evidence="1">Uncharacterized protein</fullName>
    </submittedName>
</protein>
<dbReference type="Pfam" id="PF14938">
    <property type="entry name" value="SNAP"/>
    <property type="match status" value="1"/>
</dbReference>
<keyword evidence="2" id="KW-1185">Reference proteome</keyword>
<reference evidence="1 2" key="1">
    <citation type="journal article" date="2014" name="Genome Biol. Evol.">
        <title>The genome of the myxosporean Thelohanellus kitauei shows adaptations to nutrient acquisition within its fish host.</title>
        <authorList>
            <person name="Yang Y."/>
            <person name="Xiong J."/>
            <person name="Zhou Z."/>
            <person name="Huo F."/>
            <person name="Miao W."/>
            <person name="Ran C."/>
            <person name="Liu Y."/>
            <person name="Zhang J."/>
            <person name="Feng J."/>
            <person name="Wang M."/>
            <person name="Wang M."/>
            <person name="Wang L."/>
            <person name="Yao B."/>
        </authorList>
    </citation>
    <scope>NUCLEOTIDE SEQUENCE [LARGE SCALE GENOMIC DNA]</scope>
    <source>
        <strain evidence="1">Wuqing</strain>
    </source>
</reference>
<dbReference type="AlphaFoldDB" id="A0A0C2MXD4"/>
<evidence type="ECO:0000313" key="2">
    <source>
        <dbReference type="Proteomes" id="UP000031668"/>
    </source>
</evidence>
<name>A0A0C2MXD4_THEKT</name>
<accession>A0A0C2MXD4</accession>
<proteinExistence type="predicted"/>
<gene>
    <name evidence="1" type="ORF">RF11_03045</name>
</gene>
<comment type="caution">
    <text evidence="1">The sequence shown here is derived from an EMBL/GenBank/DDBJ whole genome shotgun (WGS) entry which is preliminary data.</text>
</comment>